<gene>
    <name evidence="1" type="ORF">SDC9_189359</name>
</gene>
<proteinExistence type="predicted"/>
<name>A0A645I060_9ZZZZ</name>
<organism evidence="1">
    <name type="scientific">bioreactor metagenome</name>
    <dbReference type="NCBI Taxonomy" id="1076179"/>
    <lineage>
        <taxon>unclassified sequences</taxon>
        <taxon>metagenomes</taxon>
        <taxon>ecological metagenomes</taxon>
    </lineage>
</organism>
<evidence type="ECO:0000313" key="1">
    <source>
        <dbReference type="EMBL" id="MPN41804.1"/>
    </source>
</evidence>
<dbReference type="EMBL" id="VSSQ01099092">
    <property type="protein sequence ID" value="MPN41804.1"/>
    <property type="molecule type" value="Genomic_DNA"/>
</dbReference>
<protein>
    <submittedName>
        <fullName evidence="1">Uncharacterized protein</fullName>
    </submittedName>
</protein>
<comment type="caution">
    <text evidence="1">The sequence shown here is derived from an EMBL/GenBank/DDBJ whole genome shotgun (WGS) entry which is preliminary data.</text>
</comment>
<reference evidence="1" key="1">
    <citation type="submission" date="2019-08" db="EMBL/GenBank/DDBJ databases">
        <authorList>
            <person name="Kucharzyk K."/>
            <person name="Murdoch R.W."/>
            <person name="Higgins S."/>
            <person name="Loffler F."/>
        </authorList>
    </citation>
    <scope>NUCLEOTIDE SEQUENCE</scope>
</reference>
<accession>A0A645I060</accession>
<dbReference type="AlphaFoldDB" id="A0A645I060"/>
<sequence>MPDVLTFAGKPAVWRDGEVVPEDVDLAKLGKELLGLMIEVLDIAFEVSFLVTGDVFGIFAHGVAVVDGIVGVVPVKEGMVEADL</sequence>